<organism evidence="2 3">
    <name type="scientific">Apiospora hydei</name>
    <dbReference type="NCBI Taxonomy" id="1337664"/>
    <lineage>
        <taxon>Eukaryota</taxon>
        <taxon>Fungi</taxon>
        <taxon>Dikarya</taxon>
        <taxon>Ascomycota</taxon>
        <taxon>Pezizomycotina</taxon>
        <taxon>Sordariomycetes</taxon>
        <taxon>Xylariomycetidae</taxon>
        <taxon>Amphisphaeriales</taxon>
        <taxon>Apiosporaceae</taxon>
        <taxon>Apiospora</taxon>
    </lineage>
</organism>
<feature type="region of interest" description="Disordered" evidence="1">
    <location>
        <begin position="40"/>
        <end position="69"/>
    </location>
</feature>
<feature type="compositionally biased region" description="Low complexity" evidence="1">
    <location>
        <begin position="138"/>
        <end position="150"/>
    </location>
</feature>
<evidence type="ECO:0000313" key="3">
    <source>
        <dbReference type="Proteomes" id="UP001433268"/>
    </source>
</evidence>
<dbReference type="EMBL" id="JAQQWN010000004">
    <property type="protein sequence ID" value="KAK8090147.1"/>
    <property type="molecule type" value="Genomic_DNA"/>
</dbReference>
<dbReference type="Proteomes" id="UP001433268">
    <property type="component" value="Unassembled WGS sequence"/>
</dbReference>
<feature type="region of interest" description="Disordered" evidence="1">
    <location>
        <begin position="189"/>
        <end position="247"/>
    </location>
</feature>
<name>A0ABR1X401_9PEZI</name>
<protein>
    <submittedName>
        <fullName evidence="2">Uncharacterized protein</fullName>
    </submittedName>
</protein>
<feature type="compositionally biased region" description="Low complexity" evidence="1">
    <location>
        <begin position="195"/>
        <end position="207"/>
    </location>
</feature>
<reference evidence="2 3" key="1">
    <citation type="submission" date="2023-01" db="EMBL/GenBank/DDBJ databases">
        <title>Analysis of 21 Apiospora genomes using comparative genomics revels a genus with tremendous synthesis potential of carbohydrate active enzymes and secondary metabolites.</title>
        <authorList>
            <person name="Sorensen T."/>
        </authorList>
    </citation>
    <scope>NUCLEOTIDE SEQUENCE [LARGE SCALE GENOMIC DNA]</scope>
    <source>
        <strain evidence="2 3">CBS 114990</strain>
    </source>
</reference>
<accession>A0ABR1X401</accession>
<keyword evidence="3" id="KW-1185">Reference proteome</keyword>
<evidence type="ECO:0000256" key="1">
    <source>
        <dbReference type="SAM" id="MobiDB-lite"/>
    </source>
</evidence>
<proteinExistence type="predicted"/>
<dbReference type="GeneID" id="92042483"/>
<comment type="caution">
    <text evidence="2">The sequence shown here is derived from an EMBL/GenBank/DDBJ whole genome shotgun (WGS) entry which is preliminary data.</text>
</comment>
<feature type="region of interest" description="Disordered" evidence="1">
    <location>
        <begin position="130"/>
        <end position="150"/>
    </location>
</feature>
<gene>
    <name evidence="2" type="ORF">PG997_005108</name>
</gene>
<dbReference type="RefSeq" id="XP_066673041.1">
    <property type="nucleotide sequence ID" value="XM_066809423.1"/>
</dbReference>
<evidence type="ECO:0000313" key="2">
    <source>
        <dbReference type="EMBL" id="KAK8090147.1"/>
    </source>
</evidence>
<sequence>MGSYLGPGGYFHTASIPFTNADADVDFTFPTRLVDTDNNYYASRNNSSNNNNDNLPSFPDTFGPTTATTTDSNIGHLDFSAQVPYSSGYSLVLDPLYQYRDFAETQTAQFQQPPLPLPLPNSNFGGGNTHSFCGGFGPSDESPSPDYSSSGVLNVNLNRLANQGFHHPLSSASASASVSAPAFLPNPAFEQPNPVVSGQGQSQVQQQCACAPHRPQDSNDPPAHSHSPAPAPAPPSHSFDNTIDFGSSSSNSNSDVWHLHPFNHNHNHSHQPPLSPTPSYCLPPSHYHHNHNNLRSLPRTTTTSIQLIPPTFLLQPLPHLARSQRATIITSLLSPRLTSRHPHFRH</sequence>